<name>A0A8S1H3X2_9PELO</name>
<dbReference type="InterPro" id="IPR018862">
    <property type="entry name" value="eIF4E-T"/>
</dbReference>
<evidence type="ECO:0000313" key="4">
    <source>
        <dbReference type="EMBL" id="CAD6188110.1"/>
    </source>
</evidence>
<accession>A0A8S1H3X2</accession>
<feature type="compositionally biased region" description="Basic and acidic residues" evidence="3">
    <location>
        <begin position="228"/>
        <end position="237"/>
    </location>
</feature>
<comment type="subcellular location">
    <subcellularLocation>
        <location evidence="1">Cytoplasm</location>
    </subcellularLocation>
</comment>
<evidence type="ECO:0000256" key="1">
    <source>
        <dbReference type="ARBA" id="ARBA00004496"/>
    </source>
</evidence>
<evidence type="ECO:0000313" key="5">
    <source>
        <dbReference type="Proteomes" id="UP000835052"/>
    </source>
</evidence>
<gene>
    <name evidence="4" type="ORF">CAUJ_LOCUS4029</name>
</gene>
<dbReference type="PANTHER" id="PTHR12269:SF1">
    <property type="entry name" value="EUKARYOTIC TRANSLATION INITIATION FACTOR 4E TRANSPORTER"/>
    <property type="match status" value="1"/>
</dbReference>
<dbReference type="EMBL" id="CAJGYM010000008">
    <property type="protein sequence ID" value="CAD6188110.1"/>
    <property type="molecule type" value="Genomic_DNA"/>
</dbReference>
<proteinExistence type="predicted"/>
<dbReference type="GO" id="GO:0003729">
    <property type="term" value="F:mRNA binding"/>
    <property type="evidence" value="ECO:0007669"/>
    <property type="project" value="TreeGrafter"/>
</dbReference>
<organism evidence="4 5">
    <name type="scientific">Caenorhabditis auriculariae</name>
    <dbReference type="NCBI Taxonomy" id="2777116"/>
    <lineage>
        <taxon>Eukaryota</taxon>
        <taxon>Metazoa</taxon>
        <taxon>Ecdysozoa</taxon>
        <taxon>Nematoda</taxon>
        <taxon>Chromadorea</taxon>
        <taxon>Rhabditida</taxon>
        <taxon>Rhabditina</taxon>
        <taxon>Rhabditomorpha</taxon>
        <taxon>Rhabditoidea</taxon>
        <taxon>Rhabditidae</taxon>
        <taxon>Peloderinae</taxon>
        <taxon>Caenorhabditis</taxon>
    </lineage>
</organism>
<sequence>MASEVDGGGVLHPMVSTILGQKSSTDCGMKYDRDEMMRLRVTQLSMTRPDYLSVDFDGEDGKFSPYKWLEYRWEVEGIKNRLPSKKIQEALCTGAIDENMGLSPQRRGFSSGCRAPSDAEKNKEDGAREKTNVDRLGGVGKNWRNGSTGGADKFTNLKTGDFKLPFQKSNNQERPNRNEWRRGDKDSRSTATTAKFSFNKRDERAGSIGGSEKLPEWADGPTTMDDMIELRGFDEPKKAKKKNSKTAESKKEQRSASSANHSRPSSAGLTNNKGNVENIEDTAITSAEIAFPSAGTALPSTDQEFAALLGILDIPNENAKKEDQLENEAPVGGSRLSRFFRTSSQLNIPAASNIVKGNADEVVPNPVLAKIFGQTPSSGTQTPSNSVANGNISAQFANMKAGIKLEDIERGFTANVNNKTDVPANTTGKGNPLQDPMQHAQLLNHLRRLAKQQEDGGPGHHQIPNEASVQPTNNANSSQTHAFVPVPQAPAGLTPQIPIVPDPMILARFASNPQLINAHIESQLQQAVAAATMANNGQPIPQQLHDQLRLAAARNRYFLQQQTFAFANFQAQQQHQHQQNQQNKTRSATSMIPASVQRQLSKNVPAASVASTSEENKKGSNRESPSENDTESPEAALLKKLQMQNNYSAMVNAMQGGLGLAAWRPPVQNTSNLPPNVQLLLAQQQAAAAAAQAHHLRVLMGKQHPHAMMAKLFQQNQQGQGVALAPGAERNASVGAFHHSNNPHQTVIPSELSQVGPIQTPLEKLLAAAGVQASQFTGSAVGDHRLPPTIRPMALEDLEKELMGHK</sequence>
<feature type="compositionally biased region" description="Basic and acidic residues" evidence="3">
    <location>
        <begin position="174"/>
        <end position="188"/>
    </location>
</feature>
<feature type="compositionally biased region" description="Polar residues" evidence="3">
    <location>
        <begin position="584"/>
        <end position="602"/>
    </location>
</feature>
<dbReference type="Proteomes" id="UP000835052">
    <property type="component" value="Unassembled WGS sequence"/>
</dbReference>
<dbReference type="GO" id="GO:0036464">
    <property type="term" value="C:cytoplasmic ribonucleoprotein granule"/>
    <property type="evidence" value="ECO:0007669"/>
    <property type="project" value="UniProtKB-ARBA"/>
</dbReference>
<keyword evidence="5" id="KW-1185">Reference proteome</keyword>
<feature type="compositionally biased region" description="Polar residues" evidence="3">
    <location>
        <begin position="465"/>
        <end position="480"/>
    </location>
</feature>
<dbReference type="PANTHER" id="PTHR12269">
    <property type="entry name" value="EUKARYOTIC TRANSLATION INITIATION FACTOR 4E TRANSPORTER"/>
    <property type="match status" value="1"/>
</dbReference>
<evidence type="ECO:0000256" key="2">
    <source>
        <dbReference type="ARBA" id="ARBA00022490"/>
    </source>
</evidence>
<feature type="compositionally biased region" description="Basic and acidic residues" evidence="3">
    <location>
        <begin position="614"/>
        <end position="625"/>
    </location>
</feature>
<keyword evidence="2" id="KW-0963">Cytoplasm</keyword>
<protein>
    <recommendedName>
        <fullName evidence="6">Eukaryotic translation initiation factor 4E transporter</fullName>
    </recommendedName>
</protein>
<feature type="region of interest" description="Disordered" evidence="3">
    <location>
        <begin position="103"/>
        <end position="276"/>
    </location>
</feature>
<feature type="region of interest" description="Disordered" evidence="3">
    <location>
        <begin position="452"/>
        <end position="480"/>
    </location>
</feature>
<dbReference type="OrthoDB" id="8916892at2759"/>
<comment type="caution">
    <text evidence="4">The sequence shown here is derived from an EMBL/GenBank/DDBJ whole genome shotgun (WGS) entry which is preliminary data.</text>
</comment>
<evidence type="ECO:0000256" key="3">
    <source>
        <dbReference type="SAM" id="MobiDB-lite"/>
    </source>
</evidence>
<dbReference type="GO" id="GO:0017148">
    <property type="term" value="P:negative regulation of translation"/>
    <property type="evidence" value="ECO:0007669"/>
    <property type="project" value="TreeGrafter"/>
</dbReference>
<dbReference type="GO" id="GO:0005634">
    <property type="term" value="C:nucleus"/>
    <property type="evidence" value="ECO:0007669"/>
    <property type="project" value="TreeGrafter"/>
</dbReference>
<feature type="compositionally biased region" description="Low complexity" evidence="3">
    <location>
        <begin position="255"/>
        <end position="267"/>
    </location>
</feature>
<feature type="compositionally biased region" description="Basic and acidic residues" evidence="3">
    <location>
        <begin position="245"/>
        <end position="254"/>
    </location>
</feature>
<evidence type="ECO:0008006" key="6">
    <source>
        <dbReference type="Google" id="ProtNLM"/>
    </source>
</evidence>
<feature type="region of interest" description="Disordered" evidence="3">
    <location>
        <begin position="570"/>
        <end position="633"/>
    </location>
</feature>
<dbReference type="AlphaFoldDB" id="A0A8S1H3X2"/>
<reference evidence="4" key="1">
    <citation type="submission" date="2020-10" db="EMBL/GenBank/DDBJ databases">
        <authorList>
            <person name="Kikuchi T."/>
        </authorList>
    </citation>
    <scope>NUCLEOTIDE SEQUENCE</scope>
    <source>
        <strain evidence="4">NKZ352</strain>
    </source>
</reference>
<feature type="compositionally biased region" description="Low complexity" evidence="3">
    <location>
        <begin position="570"/>
        <end position="583"/>
    </location>
</feature>
<feature type="compositionally biased region" description="Basic and acidic residues" evidence="3">
    <location>
        <begin position="117"/>
        <end position="133"/>
    </location>
</feature>